<keyword evidence="2" id="KW-0479">Metal-binding</keyword>
<accession>A0A409YQU4</accession>
<dbReference type="PROSITE" id="PS50048">
    <property type="entry name" value="ZN2_CY6_FUNGAL_2"/>
    <property type="match status" value="1"/>
</dbReference>
<proteinExistence type="predicted"/>
<dbReference type="CDD" id="cd00067">
    <property type="entry name" value="GAL4"/>
    <property type="match status" value="1"/>
</dbReference>
<dbReference type="GO" id="GO:0000981">
    <property type="term" value="F:DNA-binding transcription factor activity, RNA polymerase II-specific"/>
    <property type="evidence" value="ECO:0007669"/>
    <property type="project" value="InterPro"/>
</dbReference>
<feature type="compositionally biased region" description="Low complexity" evidence="6">
    <location>
        <begin position="603"/>
        <end position="621"/>
    </location>
</feature>
<dbReference type="InterPro" id="IPR007219">
    <property type="entry name" value="XnlR_reg_dom"/>
</dbReference>
<dbReference type="SUPFAM" id="SSF57701">
    <property type="entry name" value="Zn2/Cys6 DNA-binding domain"/>
    <property type="match status" value="1"/>
</dbReference>
<gene>
    <name evidence="8" type="ORF">CVT24_007992</name>
</gene>
<keyword evidence="9" id="KW-1185">Reference proteome</keyword>
<dbReference type="InterPro" id="IPR036864">
    <property type="entry name" value="Zn2-C6_fun-type_DNA-bd_sf"/>
</dbReference>
<dbReference type="InterPro" id="IPR050815">
    <property type="entry name" value="TF_fung"/>
</dbReference>
<dbReference type="CDD" id="cd12148">
    <property type="entry name" value="fungal_TF_MHR"/>
    <property type="match status" value="1"/>
</dbReference>
<dbReference type="InParanoid" id="A0A409YQU4"/>
<comment type="subcellular location">
    <subcellularLocation>
        <location evidence="1">Nucleus</location>
    </subcellularLocation>
</comment>
<comment type="caution">
    <text evidence="8">The sequence shown here is derived from an EMBL/GenBank/DDBJ whole genome shotgun (WGS) entry which is preliminary data.</text>
</comment>
<feature type="region of interest" description="Disordered" evidence="6">
    <location>
        <begin position="60"/>
        <end position="95"/>
    </location>
</feature>
<keyword evidence="4" id="KW-0804">Transcription</keyword>
<keyword evidence="5" id="KW-0539">Nucleus</keyword>
<evidence type="ECO:0000256" key="3">
    <source>
        <dbReference type="ARBA" id="ARBA00023015"/>
    </source>
</evidence>
<dbReference type="OrthoDB" id="2534600at2759"/>
<dbReference type="GO" id="GO:0008270">
    <property type="term" value="F:zinc ion binding"/>
    <property type="evidence" value="ECO:0007669"/>
    <property type="project" value="InterPro"/>
</dbReference>
<dbReference type="PANTHER" id="PTHR47338">
    <property type="entry name" value="ZN(II)2CYS6 TRANSCRIPTION FACTOR (EUROFUNG)-RELATED"/>
    <property type="match status" value="1"/>
</dbReference>
<evidence type="ECO:0000256" key="5">
    <source>
        <dbReference type="ARBA" id="ARBA00023242"/>
    </source>
</evidence>
<dbReference type="Gene3D" id="4.10.240.10">
    <property type="entry name" value="Zn(2)-C6 fungal-type DNA-binding domain"/>
    <property type="match status" value="1"/>
</dbReference>
<evidence type="ECO:0000313" key="9">
    <source>
        <dbReference type="Proteomes" id="UP000284842"/>
    </source>
</evidence>
<feature type="region of interest" description="Disordered" evidence="6">
    <location>
        <begin position="601"/>
        <end position="621"/>
    </location>
</feature>
<evidence type="ECO:0000256" key="4">
    <source>
        <dbReference type="ARBA" id="ARBA00023163"/>
    </source>
</evidence>
<dbReference type="STRING" id="181874.A0A409YQU4"/>
<dbReference type="GO" id="GO:0003677">
    <property type="term" value="F:DNA binding"/>
    <property type="evidence" value="ECO:0007669"/>
    <property type="project" value="InterPro"/>
</dbReference>
<feature type="compositionally biased region" description="Low complexity" evidence="6">
    <location>
        <begin position="74"/>
        <end position="87"/>
    </location>
</feature>
<name>A0A409YQU4_9AGAR</name>
<feature type="domain" description="Zn(2)-C6 fungal-type" evidence="7">
    <location>
        <begin position="21"/>
        <end position="53"/>
    </location>
</feature>
<evidence type="ECO:0000313" key="8">
    <source>
        <dbReference type="EMBL" id="PPR05378.1"/>
    </source>
</evidence>
<dbReference type="Proteomes" id="UP000284842">
    <property type="component" value="Unassembled WGS sequence"/>
</dbReference>
<evidence type="ECO:0000256" key="6">
    <source>
        <dbReference type="SAM" id="MobiDB-lite"/>
    </source>
</evidence>
<protein>
    <recommendedName>
        <fullName evidence="7">Zn(2)-C6 fungal-type domain-containing protein</fullName>
    </recommendedName>
</protein>
<evidence type="ECO:0000256" key="1">
    <source>
        <dbReference type="ARBA" id="ARBA00004123"/>
    </source>
</evidence>
<dbReference type="GO" id="GO:0005634">
    <property type="term" value="C:nucleus"/>
    <property type="evidence" value="ECO:0007669"/>
    <property type="project" value="UniProtKB-SubCell"/>
</dbReference>
<dbReference type="SMART" id="SM00066">
    <property type="entry name" value="GAL4"/>
    <property type="match status" value="1"/>
</dbReference>
<keyword evidence="3" id="KW-0805">Transcription regulation</keyword>
<evidence type="ECO:0000256" key="2">
    <source>
        <dbReference type="ARBA" id="ARBA00022723"/>
    </source>
</evidence>
<sequence length="656" mass="72450">MQNQIHELAKTLPPPRKQNTACDACRSRKVKCNRLPGSDKCQHCLSKNYPCTHFVQQATSEKKRSSAVGRRTRNISSASSATPIPSNGPDSVISPSITNVPSLPLMVRYGFSPRITLSTPTREVLSFILAPPDQPSEPSMFPSVHFKSPYDPWGDQASKLEDELFRAEFALDLVEVFFQIVHTRLPLLNPEQFRNRLQLHPSAIPSNAPPLHPALVATVLAWGTKFSEHALLVADRKRSGGQSMLAKTLIDRARDLAEALKVHRVPTSDHVVIALLIEPLQSQNPDDPLGYHGFWLTSATRHLLELGINHKSVMVNIQDPENRGTMIFAWWMTCISDAYASAYYRRKPVLDDDDYDIDFYTVDPNAGDPSESSTVPSPREQLEFLGYYRAAHSLARTARQMSRQLWRPGTDSDGISFEALTNFSDQLTEWREQYLHLVGVPSNFQGEWDFVSAVSSCASDATYHVMWIILFNALDDFGVKEPNAGINGVVPSHAEIDGVKRKVADEALHGALRIAGLAGVLTSNGYLRLDPAVMHISCNLAGTLLAKLGRPEVSNCIAGLKQYSYAYEEAAEQANDMEKLFNRVRLGESVELIHMAAVTPRVGSASPPSGSQQHSPHGHSAMVVDDHHHSARHSSSAAVQSFASGTFHKPTLYNGQ</sequence>
<dbReference type="EMBL" id="NHTK01000814">
    <property type="protein sequence ID" value="PPR05378.1"/>
    <property type="molecule type" value="Genomic_DNA"/>
</dbReference>
<dbReference type="GO" id="GO:0006351">
    <property type="term" value="P:DNA-templated transcription"/>
    <property type="evidence" value="ECO:0007669"/>
    <property type="project" value="InterPro"/>
</dbReference>
<feature type="region of interest" description="Disordered" evidence="6">
    <location>
        <begin position="1"/>
        <end position="20"/>
    </location>
</feature>
<evidence type="ECO:0000259" key="7">
    <source>
        <dbReference type="PROSITE" id="PS50048"/>
    </source>
</evidence>
<dbReference type="PROSITE" id="PS00463">
    <property type="entry name" value="ZN2_CY6_FUNGAL_1"/>
    <property type="match status" value="1"/>
</dbReference>
<dbReference type="Pfam" id="PF04082">
    <property type="entry name" value="Fungal_trans"/>
    <property type="match status" value="1"/>
</dbReference>
<dbReference type="Pfam" id="PF00172">
    <property type="entry name" value="Zn_clus"/>
    <property type="match status" value="1"/>
</dbReference>
<organism evidence="8 9">
    <name type="scientific">Panaeolus cyanescens</name>
    <dbReference type="NCBI Taxonomy" id="181874"/>
    <lineage>
        <taxon>Eukaryota</taxon>
        <taxon>Fungi</taxon>
        <taxon>Dikarya</taxon>
        <taxon>Basidiomycota</taxon>
        <taxon>Agaricomycotina</taxon>
        <taxon>Agaricomycetes</taxon>
        <taxon>Agaricomycetidae</taxon>
        <taxon>Agaricales</taxon>
        <taxon>Agaricineae</taxon>
        <taxon>Galeropsidaceae</taxon>
        <taxon>Panaeolus</taxon>
    </lineage>
</organism>
<dbReference type="InterPro" id="IPR001138">
    <property type="entry name" value="Zn2Cys6_DnaBD"/>
</dbReference>
<dbReference type="PANTHER" id="PTHR47338:SF5">
    <property type="entry name" value="ZN(II)2CYS6 TRANSCRIPTION FACTOR (EUROFUNG)"/>
    <property type="match status" value="1"/>
</dbReference>
<dbReference type="AlphaFoldDB" id="A0A409YQU4"/>
<reference evidence="8 9" key="1">
    <citation type="journal article" date="2018" name="Evol. Lett.">
        <title>Horizontal gene cluster transfer increased hallucinogenic mushroom diversity.</title>
        <authorList>
            <person name="Reynolds H.T."/>
            <person name="Vijayakumar V."/>
            <person name="Gluck-Thaler E."/>
            <person name="Korotkin H.B."/>
            <person name="Matheny P.B."/>
            <person name="Slot J.C."/>
        </authorList>
    </citation>
    <scope>NUCLEOTIDE SEQUENCE [LARGE SCALE GENOMIC DNA]</scope>
    <source>
        <strain evidence="8 9">2629</strain>
    </source>
</reference>